<gene>
    <name evidence="6" type="ORF">GSF22_04500</name>
</gene>
<dbReference type="InterPro" id="IPR029016">
    <property type="entry name" value="GAF-like_dom_sf"/>
</dbReference>
<dbReference type="Pfam" id="PF09339">
    <property type="entry name" value="HTH_IclR"/>
    <property type="match status" value="1"/>
</dbReference>
<keyword evidence="1" id="KW-0805">Transcription regulation</keyword>
<dbReference type="PANTHER" id="PTHR30136">
    <property type="entry name" value="HELIX-TURN-HELIX TRANSCRIPTIONAL REGULATOR, ICLR FAMILY"/>
    <property type="match status" value="1"/>
</dbReference>
<keyword evidence="7" id="KW-1185">Reference proteome</keyword>
<dbReference type="SUPFAM" id="SSF46785">
    <property type="entry name" value="Winged helix' DNA-binding domain"/>
    <property type="match status" value="1"/>
</dbReference>
<proteinExistence type="predicted"/>
<feature type="domain" description="IclR-ED" evidence="5">
    <location>
        <begin position="80"/>
        <end position="265"/>
    </location>
</feature>
<keyword evidence="3" id="KW-0804">Transcription</keyword>
<evidence type="ECO:0000313" key="6">
    <source>
        <dbReference type="EMBL" id="MBO4205274.1"/>
    </source>
</evidence>
<keyword evidence="2" id="KW-0238">DNA-binding</keyword>
<dbReference type="SUPFAM" id="SSF55781">
    <property type="entry name" value="GAF domain-like"/>
    <property type="match status" value="1"/>
</dbReference>
<name>A0ABS3VL76_MICEH</name>
<accession>A0ABS3VL76</accession>
<dbReference type="EMBL" id="WVUH01000019">
    <property type="protein sequence ID" value="MBO4205274.1"/>
    <property type="molecule type" value="Genomic_DNA"/>
</dbReference>
<dbReference type="SMART" id="SM00346">
    <property type="entry name" value="HTH_ICLR"/>
    <property type="match status" value="1"/>
</dbReference>
<evidence type="ECO:0000259" key="4">
    <source>
        <dbReference type="PROSITE" id="PS51077"/>
    </source>
</evidence>
<evidence type="ECO:0000256" key="2">
    <source>
        <dbReference type="ARBA" id="ARBA00023125"/>
    </source>
</evidence>
<dbReference type="InterPro" id="IPR014757">
    <property type="entry name" value="Tscrpt_reg_IclR_C"/>
</dbReference>
<dbReference type="PANTHER" id="PTHR30136:SF24">
    <property type="entry name" value="HTH-TYPE TRANSCRIPTIONAL REPRESSOR ALLR"/>
    <property type="match status" value="1"/>
</dbReference>
<dbReference type="PROSITE" id="PS51077">
    <property type="entry name" value="HTH_ICLR"/>
    <property type="match status" value="1"/>
</dbReference>
<dbReference type="InterPro" id="IPR036390">
    <property type="entry name" value="WH_DNA-bd_sf"/>
</dbReference>
<dbReference type="Pfam" id="PF01614">
    <property type="entry name" value="IclR_C"/>
    <property type="match status" value="1"/>
</dbReference>
<dbReference type="InterPro" id="IPR005471">
    <property type="entry name" value="Tscrpt_reg_IclR_N"/>
</dbReference>
<evidence type="ECO:0000256" key="1">
    <source>
        <dbReference type="ARBA" id="ARBA00023015"/>
    </source>
</evidence>
<organism evidence="6 7">
    <name type="scientific">Micromonospora echinofusca</name>
    <dbReference type="NCBI Taxonomy" id="47858"/>
    <lineage>
        <taxon>Bacteria</taxon>
        <taxon>Bacillati</taxon>
        <taxon>Actinomycetota</taxon>
        <taxon>Actinomycetes</taxon>
        <taxon>Micromonosporales</taxon>
        <taxon>Micromonosporaceae</taxon>
        <taxon>Micromonospora</taxon>
    </lineage>
</organism>
<sequence>MTSARNSTPDSPSAAGVKSAERALDLMEYLATRRSGATFPQISQDLGLPKSSLHGLLTTLVNRGWLYLDEESRRYRIGMRVWETAQSFVYLDSLAHHADRHLTAARDDLDETVQLAVLDGIDNVYVAKVEADHPLRLVSRVGMRLPAYATGLGKVLLAHLEPADLRARLRGVTMRRFTEHTITTPELLQERIREIRERGFGEDDGEYTPGVFCVAVPVRDASGRVVAAMSCSIPRARLTEGQAHRDRLVDSLSRHAEGLSRELGWTGVDRYAGAPS</sequence>
<dbReference type="InterPro" id="IPR050707">
    <property type="entry name" value="HTH_MetabolicPath_Reg"/>
</dbReference>
<feature type="domain" description="HTH iclR-type" evidence="4">
    <location>
        <begin position="17"/>
        <end position="79"/>
    </location>
</feature>
<dbReference type="RefSeq" id="WP_208811460.1">
    <property type="nucleotide sequence ID" value="NZ_WVUH01000019.1"/>
</dbReference>
<evidence type="ECO:0000256" key="3">
    <source>
        <dbReference type="ARBA" id="ARBA00023163"/>
    </source>
</evidence>
<comment type="caution">
    <text evidence="6">The sequence shown here is derived from an EMBL/GenBank/DDBJ whole genome shotgun (WGS) entry which is preliminary data.</text>
</comment>
<protein>
    <submittedName>
        <fullName evidence="6">Helix-turn-helix domain-containing protein</fullName>
    </submittedName>
</protein>
<dbReference type="Gene3D" id="3.30.450.40">
    <property type="match status" value="1"/>
</dbReference>
<dbReference type="PROSITE" id="PS51078">
    <property type="entry name" value="ICLR_ED"/>
    <property type="match status" value="1"/>
</dbReference>
<evidence type="ECO:0000313" key="7">
    <source>
        <dbReference type="Proteomes" id="UP000823521"/>
    </source>
</evidence>
<dbReference type="Gene3D" id="1.10.10.10">
    <property type="entry name" value="Winged helix-like DNA-binding domain superfamily/Winged helix DNA-binding domain"/>
    <property type="match status" value="1"/>
</dbReference>
<dbReference type="InterPro" id="IPR036388">
    <property type="entry name" value="WH-like_DNA-bd_sf"/>
</dbReference>
<reference evidence="6 7" key="1">
    <citation type="submission" date="2019-12" db="EMBL/GenBank/DDBJ databases">
        <title>Whole genome sequencing of endophytic Actinobacterium Micromonospora sp. MPMI6T.</title>
        <authorList>
            <person name="Evv R."/>
            <person name="Podile A.R."/>
        </authorList>
    </citation>
    <scope>NUCLEOTIDE SEQUENCE [LARGE SCALE GENOMIC DNA]</scope>
    <source>
        <strain evidence="6 7">MPMI6</strain>
    </source>
</reference>
<dbReference type="Proteomes" id="UP000823521">
    <property type="component" value="Unassembled WGS sequence"/>
</dbReference>
<evidence type="ECO:0000259" key="5">
    <source>
        <dbReference type="PROSITE" id="PS51078"/>
    </source>
</evidence>